<dbReference type="PROSITE" id="PS50931">
    <property type="entry name" value="HTH_LYSR"/>
    <property type="match status" value="1"/>
</dbReference>
<dbReference type="PANTHER" id="PTHR30419">
    <property type="entry name" value="HTH-TYPE TRANSCRIPTIONAL REGULATOR YBHD"/>
    <property type="match status" value="1"/>
</dbReference>
<accession>A0ABT6EWI0</accession>
<dbReference type="Pfam" id="PF00126">
    <property type="entry name" value="HTH_1"/>
    <property type="match status" value="1"/>
</dbReference>
<dbReference type="Gene3D" id="3.40.190.290">
    <property type="match status" value="1"/>
</dbReference>
<keyword evidence="4" id="KW-0804">Transcription</keyword>
<comment type="similarity">
    <text evidence="1">Belongs to the LysR transcriptional regulatory family.</text>
</comment>
<evidence type="ECO:0000259" key="5">
    <source>
        <dbReference type="PROSITE" id="PS50931"/>
    </source>
</evidence>
<dbReference type="InterPro" id="IPR036390">
    <property type="entry name" value="WH_DNA-bd_sf"/>
</dbReference>
<keyword evidence="7" id="KW-1185">Reference proteome</keyword>
<dbReference type="RefSeq" id="WP_277865520.1">
    <property type="nucleotide sequence ID" value="NZ_JAKKUT010000001.1"/>
</dbReference>
<evidence type="ECO:0000256" key="3">
    <source>
        <dbReference type="ARBA" id="ARBA00023125"/>
    </source>
</evidence>
<dbReference type="InterPro" id="IPR036388">
    <property type="entry name" value="WH-like_DNA-bd_sf"/>
</dbReference>
<dbReference type="PRINTS" id="PR00039">
    <property type="entry name" value="HTHLYSR"/>
</dbReference>
<dbReference type="SUPFAM" id="SSF53850">
    <property type="entry name" value="Periplasmic binding protein-like II"/>
    <property type="match status" value="1"/>
</dbReference>
<reference evidence="6" key="2">
    <citation type="submission" date="2022-01" db="EMBL/GenBank/DDBJ databases">
        <authorList>
            <person name="Zivanovic Y."/>
            <person name="Moreira D."/>
            <person name="Lopez-Garcia P."/>
        </authorList>
    </citation>
    <scope>NUCLEOTIDE SEQUENCE</scope>
    <source>
        <strain evidence="6">G9</strain>
    </source>
</reference>
<dbReference type="Gene3D" id="1.10.10.10">
    <property type="entry name" value="Winged helix-like DNA-binding domain superfamily/Winged helix DNA-binding domain"/>
    <property type="match status" value="1"/>
</dbReference>
<dbReference type="PANTHER" id="PTHR30419:SF8">
    <property type="entry name" value="NITROGEN ASSIMILATION TRANSCRIPTIONAL ACTIVATOR-RELATED"/>
    <property type="match status" value="1"/>
</dbReference>
<keyword evidence="3" id="KW-0238">DNA-binding</keyword>
<dbReference type="Pfam" id="PF03466">
    <property type="entry name" value="LysR_substrate"/>
    <property type="match status" value="1"/>
</dbReference>
<dbReference type="EMBL" id="JAKKUT010000001">
    <property type="protein sequence ID" value="MDG2989601.1"/>
    <property type="molecule type" value="Genomic_DNA"/>
</dbReference>
<organism evidence="6 7">
    <name type="scientific">Candidatus Synechococcus calcipolaris G9</name>
    <dbReference type="NCBI Taxonomy" id="1497997"/>
    <lineage>
        <taxon>Bacteria</taxon>
        <taxon>Bacillati</taxon>
        <taxon>Cyanobacteriota</taxon>
        <taxon>Cyanophyceae</taxon>
        <taxon>Synechococcales</taxon>
        <taxon>Synechococcaceae</taxon>
        <taxon>Synechococcus</taxon>
    </lineage>
</organism>
<name>A0ABT6EWI0_9SYNE</name>
<gene>
    <name evidence="6" type="ORF">L3556_01440</name>
</gene>
<keyword evidence="2" id="KW-0805">Transcription regulation</keyword>
<evidence type="ECO:0000313" key="6">
    <source>
        <dbReference type="EMBL" id="MDG2989601.1"/>
    </source>
</evidence>
<reference evidence="6" key="1">
    <citation type="journal article" date="2022" name="Genome Biol. Evol.">
        <title>A New Gene Family Diagnostic for Intracellular Biomineralization of Amorphous Ca Carbonates by Cyanobacteria.</title>
        <authorList>
            <person name="Benzerara K."/>
            <person name="Duprat E."/>
            <person name="Bitard-Feildel T."/>
            <person name="Caumes G."/>
            <person name="Cassier-Chauvat C."/>
            <person name="Chauvat F."/>
            <person name="Dezi M."/>
            <person name="Diop S.I."/>
            <person name="Gaschignard G."/>
            <person name="Gorgen S."/>
            <person name="Gugger M."/>
            <person name="Lopez-Garcia P."/>
            <person name="Millet M."/>
            <person name="Skouri-Panet F."/>
            <person name="Moreira D."/>
            <person name="Callebaut I."/>
        </authorList>
    </citation>
    <scope>NUCLEOTIDE SEQUENCE</scope>
    <source>
        <strain evidence="6">G9</strain>
    </source>
</reference>
<dbReference type="InterPro" id="IPR000847">
    <property type="entry name" value="LysR_HTH_N"/>
</dbReference>
<evidence type="ECO:0000256" key="2">
    <source>
        <dbReference type="ARBA" id="ARBA00023015"/>
    </source>
</evidence>
<evidence type="ECO:0000256" key="1">
    <source>
        <dbReference type="ARBA" id="ARBA00009437"/>
    </source>
</evidence>
<dbReference type="CDD" id="cd05466">
    <property type="entry name" value="PBP2_LTTR_substrate"/>
    <property type="match status" value="1"/>
</dbReference>
<dbReference type="Proteomes" id="UP001154265">
    <property type="component" value="Unassembled WGS sequence"/>
</dbReference>
<evidence type="ECO:0000313" key="7">
    <source>
        <dbReference type="Proteomes" id="UP001154265"/>
    </source>
</evidence>
<evidence type="ECO:0000256" key="4">
    <source>
        <dbReference type="ARBA" id="ARBA00023163"/>
    </source>
</evidence>
<dbReference type="SUPFAM" id="SSF46785">
    <property type="entry name" value="Winged helix' DNA-binding domain"/>
    <property type="match status" value="1"/>
</dbReference>
<comment type="caution">
    <text evidence="6">The sequence shown here is derived from an EMBL/GenBank/DDBJ whole genome shotgun (WGS) entry which is preliminary data.</text>
</comment>
<protein>
    <submittedName>
        <fullName evidence="6">LysR family transcriptional regulator</fullName>
    </submittedName>
</protein>
<sequence>MRIEQLQAFLAVADTGSFQQAALQCGVSQPTISRQIQALEADLGAALFHRSNQTSLTLAGDIFLRRAKKMWQEWQTVHQELLELHQGKQTELCIGAIHSICTNFLPALLPKFCHQFPLVQLRVTALGSDRALKVLRDGLVDLVIVMNNHFTNQIAGLVSHTLYDEPIRLLMAAHHPLAQLPIIPWSDLRNYPQVIFKDGYGMRRLVEEEFLRRHTPLQAALELNTPEAFRGVIRESQMLAFLPESALSEAAKDPLLTIRDVMDNDQSSGLRRQVAVITTGDRLAIPPIDYLFKLIVAQSGMNLL</sequence>
<feature type="domain" description="HTH lysR-type" evidence="5">
    <location>
        <begin position="1"/>
        <end position="57"/>
    </location>
</feature>
<dbReference type="InterPro" id="IPR050950">
    <property type="entry name" value="HTH-type_LysR_regulators"/>
</dbReference>
<proteinExistence type="inferred from homology"/>
<dbReference type="InterPro" id="IPR005119">
    <property type="entry name" value="LysR_subst-bd"/>
</dbReference>